<evidence type="ECO:0000313" key="2">
    <source>
        <dbReference type="EMBL" id="GBM09072.1"/>
    </source>
</evidence>
<organism evidence="2 3">
    <name type="scientific">Araneus ventricosus</name>
    <name type="common">Orbweaver spider</name>
    <name type="synonym">Epeira ventricosa</name>
    <dbReference type="NCBI Taxonomy" id="182803"/>
    <lineage>
        <taxon>Eukaryota</taxon>
        <taxon>Metazoa</taxon>
        <taxon>Ecdysozoa</taxon>
        <taxon>Arthropoda</taxon>
        <taxon>Chelicerata</taxon>
        <taxon>Arachnida</taxon>
        <taxon>Araneae</taxon>
        <taxon>Araneomorphae</taxon>
        <taxon>Entelegynae</taxon>
        <taxon>Araneoidea</taxon>
        <taxon>Araneidae</taxon>
        <taxon>Araneus</taxon>
    </lineage>
</organism>
<evidence type="ECO:0000313" key="3">
    <source>
        <dbReference type="Proteomes" id="UP000499080"/>
    </source>
</evidence>
<dbReference type="AlphaFoldDB" id="A0A4Y2CX71"/>
<protein>
    <submittedName>
        <fullName evidence="2">Uncharacterized protein</fullName>
    </submittedName>
</protein>
<accession>A0A4Y2CX71</accession>
<sequence>MTRTTPELAPPLQTSEPLRMIQRTTGPIHVGSSVESGFEPASLRSGRDLTTRPPRPLQVAKTKSRRTASIDDSSD</sequence>
<name>A0A4Y2CX71_ARAVE</name>
<comment type="caution">
    <text evidence="2">The sequence shown here is derived from an EMBL/GenBank/DDBJ whole genome shotgun (WGS) entry which is preliminary data.</text>
</comment>
<dbReference type="Proteomes" id="UP000499080">
    <property type="component" value="Unassembled WGS sequence"/>
</dbReference>
<reference evidence="2 3" key="1">
    <citation type="journal article" date="2019" name="Sci. Rep.">
        <title>Orb-weaving spider Araneus ventricosus genome elucidates the spidroin gene catalogue.</title>
        <authorList>
            <person name="Kono N."/>
            <person name="Nakamura H."/>
            <person name="Ohtoshi R."/>
            <person name="Moran D.A.P."/>
            <person name="Shinohara A."/>
            <person name="Yoshida Y."/>
            <person name="Fujiwara M."/>
            <person name="Mori M."/>
            <person name="Tomita M."/>
            <person name="Arakawa K."/>
        </authorList>
    </citation>
    <scope>NUCLEOTIDE SEQUENCE [LARGE SCALE GENOMIC DNA]</scope>
</reference>
<dbReference type="EMBL" id="BGPR01000264">
    <property type="protein sequence ID" value="GBM09072.1"/>
    <property type="molecule type" value="Genomic_DNA"/>
</dbReference>
<keyword evidence="3" id="KW-1185">Reference proteome</keyword>
<evidence type="ECO:0000256" key="1">
    <source>
        <dbReference type="SAM" id="MobiDB-lite"/>
    </source>
</evidence>
<feature type="region of interest" description="Disordered" evidence="1">
    <location>
        <begin position="1"/>
        <end position="75"/>
    </location>
</feature>
<gene>
    <name evidence="2" type="ORF">AVEN_87682_1</name>
</gene>
<proteinExistence type="predicted"/>